<reference evidence="1" key="1">
    <citation type="submission" date="2021-12" db="EMBL/GenBank/DDBJ databases">
        <authorList>
            <person name="Ulrich A."/>
        </authorList>
    </citation>
    <scope>NUCLEOTIDE SEQUENCE</scope>
    <source>
        <strain evidence="1">A1P009</strain>
    </source>
</reference>
<keyword evidence="2" id="KW-1185">Reference proteome</keyword>
<organism evidence="1 2">
    <name type="scientific">Luteimonas fraxinea</name>
    <dbReference type="NCBI Taxonomy" id="2901869"/>
    <lineage>
        <taxon>Bacteria</taxon>
        <taxon>Pseudomonadati</taxon>
        <taxon>Pseudomonadota</taxon>
        <taxon>Gammaproteobacteria</taxon>
        <taxon>Lysobacterales</taxon>
        <taxon>Lysobacteraceae</taxon>
        <taxon>Luteimonas</taxon>
    </lineage>
</organism>
<proteinExistence type="predicted"/>
<protein>
    <submittedName>
        <fullName evidence="1">Uncharacterized protein</fullName>
    </submittedName>
</protein>
<accession>A0ABS8UEL0</accession>
<evidence type="ECO:0000313" key="2">
    <source>
        <dbReference type="Proteomes" id="UP001430360"/>
    </source>
</evidence>
<gene>
    <name evidence="1" type="ORF">LTT95_10125</name>
</gene>
<name>A0ABS8UEL0_9GAMM</name>
<sequence length="80" mass="8926">MSPKTCPGRPRMTARTFDLDLRGEVTGAMPRILRGRLRMSARRPGSPEGAKVACTVRGAHAQRRAVLRSSSIHRIEEHYT</sequence>
<dbReference type="RefSeq" id="WP_232136308.1">
    <property type="nucleotide sequence ID" value="NZ_CP089507.1"/>
</dbReference>
<dbReference type="Proteomes" id="UP001430360">
    <property type="component" value="Unassembled WGS sequence"/>
</dbReference>
<evidence type="ECO:0000313" key="1">
    <source>
        <dbReference type="EMBL" id="MCD9097292.1"/>
    </source>
</evidence>
<comment type="caution">
    <text evidence="1">The sequence shown here is derived from an EMBL/GenBank/DDBJ whole genome shotgun (WGS) entry which is preliminary data.</text>
</comment>
<reference evidence="1" key="2">
    <citation type="journal article" date="2022" name="Syst. Appl. Microbiol.">
        <title>Physiological and genomic characterisation of Luteimonas fraxinea sp. nov., a bacterial species associated with trees tolerant to ash dieback.</title>
        <authorList>
            <person name="Ulrich K."/>
            <person name="Becker R."/>
            <person name="Behrendt U."/>
            <person name="Kube M."/>
            <person name="Schneck V."/>
            <person name="Ulrich A."/>
        </authorList>
    </citation>
    <scope>NUCLEOTIDE SEQUENCE</scope>
    <source>
        <strain evidence="1">A1P009</strain>
    </source>
</reference>
<dbReference type="EMBL" id="JAJQKU010000003">
    <property type="protein sequence ID" value="MCD9097292.1"/>
    <property type="molecule type" value="Genomic_DNA"/>
</dbReference>